<keyword evidence="1" id="KW-0723">Serine/threonine-protein kinase</keyword>
<dbReference type="InterPro" id="IPR008271">
    <property type="entry name" value="Ser/Thr_kinase_AS"/>
</dbReference>
<dbReference type="InterPro" id="IPR017441">
    <property type="entry name" value="Protein_kinase_ATP_BS"/>
</dbReference>
<proteinExistence type="predicted"/>
<feature type="domain" description="Protein kinase" evidence="6">
    <location>
        <begin position="847"/>
        <end position="1113"/>
    </location>
</feature>
<dbReference type="PANTHER" id="PTHR45707">
    <property type="entry name" value="C2 CALCIUM/LIPID-BINDING PLANT PHOSPHORIBOSYLTRANSFERASE FAMILY PROTEIN"/>
    <property type="match status" value="1"/>
</dbReference>
<dbReference type="PROSITE" id="PS00108">
    <property type="entry name" value="PROTEIN_KINASE_ST"/>
    <property type="match status" value="3"/>
</dbReference>
<sequence length="1125" mass="125929">MACSCRKSALSWAPAGLWLGVNGLGWAGRPGPTRRQRTRCVGGAWSSGGFYDNDVGDVTMKMHTSDCNLQMDREACTSHNVLERILLDESAEPTNLPLSLLEDITNCFSLDHQIGSGGFAVVYKGVVGKGTVAVKKLSNTYGVHENKFQEEIKCLIKAKHKNIVRFLGYCADAQDATCGLNWRKRYQIIRGVSTGLVFLREKGILHLDLKPANILLDSHMVPKIADFGLSRCLSQAQTCAITQNIFGTKGYMDPEYIRSGQIGFASDVYSLGVIIMEILTGARRYCKDEHAVGRWMDRLGVSEGDMQLEQVRVCSEIAIECMDLDPAKRPDACHIIDRLDKIEGPDKSDKTGINNSFTELQVNLPREQFEERVGNPAAKSLQADVEEHSEILEDAAKTIERPHFQEGQEKLGQLSLCGGQDTMEKLNRHETSNSSSISTLFYGFSILDMYNKTAYRIFDRNNRRISEQSHFINIFTTEELRPIIMSSNLIREVNSAKVYKGVVDDALLAVKQMFNADEKQLKNEVIIQSQIIHKNIACLIGCCLEMDNPILVYEFLPRGTLHDILHSGSKVPLNLDVRLNIVAEPAQGLAYLHSQARTKILHGDVKSANILLDHNFVPKIAVFDLSRLIARDNERTSFVIGDMTYMDPVYMQTGQLTEKSDVCSFGVVILELISRKPTYIDSVWLVQSFIEFRREGKKATELFDKKIAVTTRDLVILDCLAEIAVDCVNLDVDQRPTMTEVAERLVILNRSRRLHARHTSADYSEETDISSSFAEQRKVGHLPWGVQDTNGRGGGNSSSVSTGFFKLNNLDIFNWKGRRNFNRNTRHTLGKSHFIKIFRKEELKPIIRSANSIGRGAFGEVYKGFIDNTLVAVKIPINSSLLEHAQFHNQVINMSQVSHKNIVRLIGCCREADHPMLVFELVSNGTVNDILHGGNNAPLKLDVRLTIVAESAQGLAYLHSQVRIKILHGDVKPANILLDENCMPKIAGFGISRLITGDKEHTDIIGDMCYMDPVYLQTGRQTLKSDVYSFGIVILEVISRKKATHSDNNNLVSSFLEVHREGKKATELFDKEIAVTTGDLEVLDCLAEIAVECINLDVDQRPTMTDIAERLLILNRSRRPKIVCQ</sequence>
<evidence type="ECO:0000256" key="4">
    <source>
        <dbReference type="ARBA" id="ARBA00022777"/>
    </source>
</evidence>
<dbReference type="GO" id="GO:0004672">
    <property type="term" value="F:protein kinase activity"/>
    <property type="evidence" value="ECO:0007669"/>
    <property type="project" value="InterPro"/>
</dbReference>
<dbReference type="Gene3D" id="1.10.510.10">
    <property type="entry name" value="Transferase(Phosphotransferase) domain 1"/>
    <property type="match status" value="3"/>
</dbReference>
<dbReference type="AlphaFoldDB" id="M8AC61"/>
<evidence type="ECO:0000256" key="5">
    <source>
        <dbReference type="ARBA" id="ARBA00022840"/>
    </source>
</evidence>
<keyword evidence="5" id="KW-0067">ATP-binding</keyword>
<evidence type="ECO:0000256" key="2">
    <source>
        <dbReference type="ARBA" id="ARBA00022679"/>
    </source>
</evidence>
<evidence type="ECO:0000313" key="7">
    <source>
        <dbReference type="EMBL" id="EMS58134.1"/>
    </source>
</evidence>
<dbReference type="Pfam" id="PF07714">
    <property type="entry name" value="PK_Tyr_Ser-Thr"/>
    <property type="match status" value="2"/>
</dbReference>
<dbReference type="SMART" id="SM00220">
    <property type="entry name" value="S_TKc"/>
    <property type="match status" value="3"/>
</dbReference>
<feature type="domain" description="Protein kinase" evidence="6">
    <location>
        <begin position="484"/>
        <end position="747"/>
    </location>
</feature>
<evidence type="ECO:0000256" key="1">
    <source>
        <dbReference type="ARBA" id="ARBA00022527"/>
    </source>
</evidence>
<dbReference type="OMA" id="MEWIDNF"/>
<protein>
    <submittedName>
        <fullName evidence="7">Wall-associated receptor kinase 5</fullName>
    </submittedName>
</protein>
<dbReference type="PROSITE" id="PS50011">
    <property type="entry name" value="PROTEIN_KINASE_DOM"/>
    <property type="match status" value="3"/>
</dbReference>
<dbReference type="InterPro" id="IPR000719">
    <property type="entry name" value="Prot_kinase_dom"/>
</dbReference>
<keyword evidence="4 7" id="KW-0418">Kinase</keyword>
<dbReference type="InterPro" id="IPR011009">
    <property type="entry name" value="Kinase-like_dom_sf"/>
</dbReference>
<dbReference type="SUPFAM" id="SSF56112">
    <property type="entry name" value="Protein kinase-like (PK-like)"/>
    <property type="match status" value="3"/>
</dbReference>
<dbReference type="eggNOG" id="ENOG502QQPF">
    <property type="taxonomic scope" value="Eukaryota"/>
</dbReference>
<dbReference type="Gene3D" id="3.30.200.20">
    <property type="entry name" value="Phosphorylase Kinase, domain 1"/>
    <property type="match status" value="2"/>
</dbReference>
<dbReference type="GO" id="GO:0005524">
    <property type="term" value="F:ATP binding"/>
    <property type="evidence" value="ECO:0007669"/>
    <property type="project" value="UniProtKB-UniRule"/>
</dbReference>
<dbReference type="PANTHER" id="PTHR45707:SF80">
    <property type="entry name" value="PROTEIN KINASE DOMAIN-CONTAINING PROTEIN"/>
    <property type="match status" value="1"/>
</dbReference>
<name>M8AC61_TRIUA</name>
<organism evidence="7">
    <name type="scientific">Triticum urartu</name>
    <name type="common">Red wild einkorn</name>
    <name type="synonym">Crithodium urartu</name>
    <dbReference type="NCBI Taxonomy" id="4572"/>
    <lineage>
        <taxon>Eukaryota</taxon>
        <taxon>Viridiplantae</taxon>
        <taxon>Streptophyta</taxon>
        <taxon>Embryophyta</taxon>
        <taxon>Tracheophyta</taxon>
        <taxon>Spermatophyta</taxon>
        <taxon>Magnoliopsida</taxon>
        <taxon>Liliopsida</taxon>
        <taxon>Poales</taxon>
        <taxon>Poaceae</taxon>
        <taxon>BOP clade</taxon>
        <taxon>Pooideae</taxon>
        <taxon>Triticodae</taxon>
        <taxon>Triticeae</taxon>
        <taxon>Triticinae</taxon>
        <taxon>Triticum</taxon>
    </lineage>
</organism>
<dbReference type="STRING" id="4572.M8AC61"/>
<evidence type="ECO:0000256" key="3">
    <source>
        <dbReference type="ARBA" id="ARBA00022741"/>
    </source>
</evidence>
<keyword evidence="2" id="KW-0808">Transferase</keyword>
<dbReference type="EMBL" id="KD136532">
    <property type="protein sequence ID" value="EMS58134.1"/>
    <property type="molecule type" value="Genomic_DNA"/>
</dbReference>
<keyword evidence="3" id="KW-0547">Nucleotide-binding</keyword>
<dbReference type="InterPro" id="IPR001245">
    <property type="entry name" value="Ser-Thr/Tyr_kinase_cat_dom"/>
</dbReference>
<feature type="domain" description="Protein kinase" evidence="6">
    <location>
        <begin position="108"/>
        <end position="342"/>
    </location>
</feature>
<keyword evidence="7" id="KW-0675">Receptor</keyword>
<accession>M8AC61</accession>
<reference evidence="7" key="1">
    <citation type="journal article" date="2013" name="Nature">
        <title>Draft genome of the wheat A-genome progenitor Triticum urartu.</title>
        <authorList>
            <person name="Ling H.Q."/>
            <person name="Zhao S."/>
            <person name="Liu D."/>
            <person name="Wang J."/>
            <person name="Sun H."/>
            <person name="Zhang C."/>
            <person name="Fan H."/>
            <person name="Li D."/>
            <person name="Dong L."/>
            <person name="Tao Y."/>
            <person name="Gao C."/>
            <person name="Wu H."/>
            <person name="Li Y."/>
            <person name="Cui Y."/>
            <person name="Guo X."/>
            <person name="Zheng S."/>
            <person name="Wang B."/>
            <person name="Yu K."/>
            <person name="Liang Q."/>
            <person name="Yang W."/>
            <person name="Lou X."/>
            <person name="Chen J."/>
            <person name="Feng M."/>
            <person name="Jian J."/>
            <person name="Zhang X."/>
            <person name="Luo G."/>
            <person name="Jiang Y."/>
            <person name="Liu J."/>
            <person name="Wang Z."/>
            <person name="Sha Y."/>
            <person name="Zhang B."/>
            <person name="Wu H."/>
            <person name="Tang D."/>
            <person name="Shen Q."/>
            <person name="Xue P."/>
            <person name="Zou S."/>
            <person name="Wang X."/>
            <person name="Liu X."/>
            <person name="Wang F."/>
            <person name="Yang Y."/>
            <person name="An X."/>
            <person name="Dong Z."/>
            <person name="Zhang K."/>
            <person name="Zhang X."/>
            <person name="Luo M.C."/>
            <person name="Dvorak J."/>
            <person name="Tong Y."/>
            <person name="Wang J."/>
            <person name="Yang H."/>
            <person name="Li Z."/>
            <person name="Wang D."/>
            <person name="Zhang A."/>
            <person name="Wang J."/>
        </authorList>
    </citation>
    <scope>NUCLEOTIDE SEQUENCE</scope>
</reference>
<dbReference type="Pfam" id="PF00069">
    <property type="entry name" value="Pkinase"/>
    <property type="match status" value="1"/>
</dbReference>
<dbReference type="PROSITE" id="PS00107">
    <property type="entry name" value="PROTEIN_KINASE_ATP"/>
    <property type="match status" value="2"/>
</dbReference>
<evidence type="ECO:0000259" key="6">
    <source>
        <dbReference type="PROSITE" id="PS50011"/>
    </source>
</evidence>
<gene>
    <name evidence="7" type="ORF">TRIUR3_00716</name>
</gene>